<evidence type="ECO:0008006" key="5">
    <source>
        <dbReference type="Google" id="ProtNLM"/>
    </source>
</evidence>
<feature type="compositionally biased region" description="Basic and acidic residues" evidence="1">
    <location>
        <begin position="346"/>
        <end position="355"/>
    </location>
</feature>
<organism evidence="3 4">
    <name type="scientific">Candidatus Cryptobacteroides excrementavium</name>
    <dbReference type="NCBI Taxonomy" id="2840759"/>
    <lineage>
        <taxon>Bacteria</taxon>
        <taxon>Pseudomonadati</taxon>
        <taxon>Bacteroidota</taxon>
        <taxon>Bacteroidia</taxon>
        <taxon>Bacteroidales</taxon>
        <taxon>Candidatus Cryptobacteroides</taxon>
    </lineage>
</organism>
<evidence type="ECO:0000256" key="1">
    <source>
        <dbReference type="SAM" id="MobiDB-lite"/>
    </source>
</evidence>
<gene>
    <name evidence="3" type="ORF">IAB78_04685</name>
</gene>
<dbReference type="AlphaFoldDB" id="A0A9D9J2V5"/>
<feature type="region of interest" description="Disordered" evidence="1">
    <location>
        <begin position="313"/>
        <end position="355"/>
    </location>
</feature>
<proteinExistence type="predicted"/>
<keyword evidence="2" id="KW-1133">Transmembrane helix</keyword>
<keyword evidence="2" id="KW-0472">Membrane</keyword>
<keyword evidence="2" id="KW-0812">Transmembrane</keyword>
<protein>
    <recommendedName>
        <fullName evidence="5">Protein BatD</fullName>
    </recommendedName>
</protein>
<dbReference type="Proteomes" id="UP000823750">
    <property type="component" value="Unassembled WGS sequence"/>
</dbReference>
<evidence type="ECO:0000256" key="2">
    <source>
        <dbReference type="SAM" id="Phobius"/>
    </source>
</evidence>
<comment type="caution">
    <text evidence="3">The sequence shown here is derived from an EMBL/GenBank/DDBJ whole genome shotgun (WGS) entry which is preliminary data.</text>
</comment>
<evidence type="ECO:0000313" key="3">
    <source>
        <dbReference type="EMBL" id="MBO8485700.1"/>
    </source>
</evidence>
<reference evidence="3" key="1">
    <citation type="submission" date="2020-10" db="EMBL/GenBank/DDBJ databases">
        <authorList>
            <person name="Gilroy R."/>
        </authorList>
    </citation>
    <scope>NUCLEOTIDE SEQUENCE</scope>
    <source>
        <strain evidence="3">B2-16538</strain>
    </source>
</reference>
<feature type="transmembrane region" description="Helical" evidence="2">
    <location>
        <begin position="162"/>
        <end position="184"/>
    </location>
</feature>
<dbReference type="EMBL" id="JADILX010000078">
    <property type="protein sequence ID" value="MBO8485700.1"/>
    <property type="molecule type" value="Genomic_DNA"/>
</dbReference>
<name>A0A9D9J2V5_9BACT</name>
<evidence type="ECO:0000313" key="4">
    <source>
        <dbReference type="Proteomes" id="UP000823750"/>
    </source>
</evidence>
<reference evidence="3" key="2">
    <citation type="journal article" date="2021" name="PeerJ">
        <title>Extensive microbial diversity within the chicken gut microbiome revealed by metagenomics and culture.</title>
        <authorList>
            <person name="Gilroy R."/>
            <person name="Ravi A."/>
            <person name="Getino M."/>
            <person name="Pursley I."/>
            <person name="Horton D.L."/>
            <person name="Alikhan N.F."/>
            <person name="Baker D."/>
            <person name="Gharbi K."/>
            <person name="Hall N."/>
            <person name="Watson M."/>
            <person name="Adriaenssens E.M."/>
            <person name="Foster-Nyarko E."/>
            <person name="Jarju S."/>
            <person name="Secka A."/>
            <person name="Antonio M."/>
            <person name="Oren A."/>
            <person name="Chaudhuri R.R."/>
            <person name="La Ragione R."/>
            <person name="Hildebrand F."/>
            <person name="Pallen M.J."/>
        </authorList>
    </citation>
    <scope>NUCLEOTIDE SEQUENCE</scope>
    <source>
        <strain evidence="3">B2-16538</strain>
    </source>
</reference>
<accession>A0A9D9J2V5</accession>
<sequence length="355" mass="38962">MAGSSIAAYAQAPGRIEMDGVFLEPVQERDSVLIADQLRYGFVLYGVEDGTSFAFPDYSDGFCEGVEVVSPWKVDTLDVQKGKKGLPARMDIRASVTVTSFDEGEYQLPPVAVVRRTPQGAVDTIFFGNRTLDVRTMPVDTATFILHDIKGQVRYPLTFRELIPYLAGLAVLAGLVWLAVWLILRYGRKGGASVSRRDPPHIVALRKLDGLRGNRLWSPEKQKQFYSGVTDALREYIVSRYGISAMEMTTGEIFRELSGKDVPEALFEETKSLFERADFVKFAKYVASDDENASAVPCAVRFVTSTYQQEVDGGSEAAMPAQGDSVHADNQTCAVSGGTGDSGADPIRKDEKQEV</sequence>